<dbReference type="GO" id="GO:0006887">
    <property type="term" value="P:exocytosis"/>
    <property type="evidence" value="ECO:0007669"/>
    <property type="project" value="TreeGrafter"/>
</dbReference>
<keyword evidence="4" id="KW-1185">Reference proteome</keyword>
<dbReference type="OrthoDB" id="268027at2759"/>
<dbReference type="EMBL" id="CAJNOC010000895">
    <property type="protein sequence ID" value="CAF0814536.1"/>
    <property type="molecule type" value="Genomic_DNA"/>
</dbReference>
<protein>
    <recommendedName>
        <fullName evidence="5">WASH complex subunit 3</fullName>
    </recommendedName>
</protein>
<dbReference type="PANTHER" id="PTHR13015:SF0">
    <property type="entry name" value="WASH COMPLEX SUBUNIT 3"/>
    <property type="match status" value="1"/>
</dbReference>
<comment type="similarity">
    <text evidence="1">Belongs to the CCDC53 family.</text>
</comment>
<evidence type="ECO:0000256" key="2">
    <source>
        <dbReference type="SAM" id="MobiDB-lite"/>
    </source>
</evidence>
<comment type="caution">
    <text evidence="3">The sequence shown here is derived from an EMBL/GenBank/DDBJ whole genome shotgun (WGS) entry which is preliminary data.</text>
</comment>
<dbReference type="Gene3D" id="1.20.5.110">
    <property type="match status" value="1"/>
</dbReference>
<evidence type="ECO:0000256" key="1">
    <source>
        <dbReference type="ARBA" id="ARBA00006290"/>
    </source>
</evidence>
<organism evidence="3 4">
    <name type="scientific">Brachionus calyciflorus</name>
    <dbReference type="NCBI Taxonomy" id="104777"/>
    <lineage>
        <taxon>Eukaryota</taxon>
        <taxon>Metazoa</taxon>
        <taxon>Spiralia</taxon>
        <taxon>Gnathifera</taxon>
        <taxon>Rotifera</taxon>
        <taxon>Eurotatoria</taxon>
        <taxon>Monogononta</taxon>
        <taxon>Pseudotrocha</taxon>
        <taxon>Ploima</taxon>
        <taxon>Brachionidae</taxon>
        <taxon>Brachionus</taxon>
    </lineage>
</organism>
<dbReference type="InterPro" id="IPR019309">
    <property type="entry name" value="WASHC3"/>
</dbReference>
<feature type="compositionally biased region" description="Polar residues" evidence="2">
    <location>
        <begin position="101"/>
        <end position="115"/>
    </location>
</feature>
<proteinExistence type="inferred from homology"/>
<gene>
    <name evidence="3" type="ORF">OXX778_LOCUS7149</name>
</gene>
<dbReference type="GO" id="GO:0071203">
    <property type="term" value="C:WASH complex"/>
    <property type="evidence" value="ECO:0007669"/>
    <property type="project" value="InterPro"/>
</dbReference>
<accession>A0A813TLB0</accession>
<dbReference type="AlphaFoldDB" id="A0A813TLB0"/>
<dbReference type="GO" id="GO:0030041">
    <property type="term" value="P:actin filament polymerization"/>
    <property type="evidence" value="ECO:0007669"/>
    <property type="project" value="TreeGrafter"/>
</dbReference>
<evidence type="ECO:0000313" key="4">
    <source>
        <dbReference type="Proteomes" id="UP000663879"/>
    </source>
</evidence>
<dbReference type="PANTHER" id="PTHR13015">
    <property type="entry name" value="PROTEIN AD-016-RELATED"/>
    <property type="match status" value="1"/>
</dbReference>
<sequence>MDENGLPITGAGVNYSSVEAISQRELITYFNIFIVRTCSFLNTFSNKCETKLAELNARLESIDASITLLETKLDSVDELKDMKLDETVSNTNAIGQVVTPTQTSNQQNELANQSGNPPPPPPPPEPEIQLVTVSQDPRFMQYFKLLKIGAAEEAVKLKMRTDGIDPDILNDPNAPAPP</sequence>
<name>A0A813TLB0_9BILA</name>
<feature type="compositionally biased region" description="Pro residues" evidence="2">
    <location>
        <begin position="116"/>
        <end position="126"/>
    </location>
</feature>
<reference evidence="3" key="1">
    <citation type="submission" date="2021-02" db="EMBL/GenBank/DDBJ databases">
        <authorList>
            <person name="Nowell W R."/>
        </authorList>
    </citation>
    <scope>NUCLEOTIDE SEQUENCE</scope>
    <source>
        <strain evidence="3">Ploen Becks lab</strain>
    </source>
</reference>
<evidence type="ECO:0000313" key="3">
    <source>
        <dbReference type="EMBL" id="CAF0814536.1"/>
    </source>
</evidence>
<dbReference type="Pfam" id="PF10152">
    <property type="entry name" value="CCDC53"/>
    <property type="match status" value="1"/>
</dbReference>
<dbReference type="Proteomes" id="UP000663879">
    <property type="component" value="Unassembled WGS sequence"/>
</dbReference>
<evidence type="ECO:0008006" key="5">
    <source>
        <dbReference type="Google" id="ProtNLM"/>
    </source>
</evidence>
<feature type="region of interest" description="Disordered" evidence="2">
    <location>
        <begin position="101"/>
        <end position="128"/>
    </location>
</feature>